<protein>
    <submittedName>
        <fullName evidence="1">Uncharacterized protein</fullName>
    </submittedName>
</protein>
<dbReference type="AlphaFoldDB" id="A0A8R1EQ31"/>
<proteinExistence type="predicted"/>
<evidence type="ECO:0000313" key="1">
    <source>
        <dbReference type="EnsemblMetazoa" id="CJA39749.1"/>
    </source>
</evidence>
<name>A0A8R1EQ31_CAEJA</name>
<dbReference type="Proteomes" id="UP000005237">
    <property type="component" value="Unassembled WGS sequence"/>
</dbReference>
<keyword evidence="2" id="KW-1185">Reference proteome</keyword>
<accession>A0A8R1EQ31</accession>
<reference evidence="2" key="1">
    <citation type="submission" date="2010-08" db="EMBL/GenBank/DDBJ databases">
        <authorList>
            <consortium name="Caenorhabditis japonica Sequencing Consortium"/>
            <person name="Wilson R.K."/>
        </authorList>
    </citation>
    <scope>NUCLEOTIDE SEQUENCE [LARGE SCALE GENOMIC DNA]</scope>
    <source>
        <strain evidence="2">DF5081</strain>
    </source>
</reference>
<evidence type="ECO:0000313" key="2">
    <source>
        <dbReference type="Proteomes" id="UP000005237"/>
    </source>
</evidence>
<organism evidence="1 2">
    <name type="scientific">Caenorhabditis japonica</name>
    <dbReference type="NCBI Taxonomy" id="281687"/>
    <lineage>
        <taxon>Eukaryota</taxon>
        <taxon>Metazoa</taxon>
        <taxon>Ecdysozoa</taxon>
        <taxon>Nematoda</taxon>
        <taxon>Chromadorea</taxon>
        <taxon>Rhabditida</taxon>
        <taxon>Rhabditina</taxon>
        <taxon>Rhabditomorpha</taxon>
        <taxon>Rhabditoidea</taxon>
        <taxon>Rhabditidae</taxon>
        <taxon>Peloderinae</taxon>
        <taxon>Caenorhabditis</taxon>
    </lineage>
</organism>
<dbReference type="EnsemblMetazoa" id="CJA39749.1">
    <property type="protein sequence ID" value="CJA39749.1"/>
    <property type="gene ID" value="WBGene00215596"/>
</dbReference>
<sequence>MTYGHEAPEVRRFWIVLENKNGAAPDPETNENLEISVATHYAHGVHQDTETLRQLRSMIASRRQTPEQAVGWWRWGITMVGGRSEIVVKIF</sequence>
<reference evidence="1" key="2">
    <citation type="submission" date="2022-06" db="UniProtKB">
        <authorList>
            <consortium name="EnsemblMetazoa"/>
        </authorList>
    </citation>
    <scope>IDENTIFICATION</scope>
    <source>
        <strain evidence="1">DF5081</strain>
    </source>
</reference>